<dbReference type="EMBL" id="SMKE01000075">
    <property type="protein sequence ID" value="TDC00951.1"/>
    <property type="molecule type" value="Genomic_DNA"/>
</dbReference>
<name>A0ABY2DK66_9ACTN</name>
<dbReference type="SUPFAM" id="SSF69318">
    <property type="entry name" value="Integrin alpha N-terminal domain"/>
    <property type="match status" value="1"/>
</dbReference>
<feature type="region of interest" description="Disordered" evidence="2">
    <location>
        <begin position="516"/>
        <end position="535"/>
    </location>
</feature>
<dbReference type="InterPro" id="IPR054583">
    <property type="entry name" value="Beta-prop_AUDH"/>
</dbReference>
<gene>
    <name evidence="4" type="ORF">E1091_03830</name>
</gene>
<dbReference type="InterPro" id="IPR028994">
    <property type="entry name" value="Integrin_alpha_N"/>
</dbReference>
<reference evidence="4 5" key="1">
    <citation type="submission" date="2019-02" db="EMBL/GenBank/DDBJ databases">
        <title>Draft genome sequences of novel Actinobacteria.</title>
        <authorList>
            <person name="Sahin N."/>
            <person name="Ay H."/>
            <person name="Saygin H."/>
        </authorList>
    </citation>
    <scope>NUCLEOTIDE SEQUENCE [LARGE SCALE GENOMIC DNA]</scope>
    <source>
        <strain evidence="4 5">JCM 30529</strain>
    </source>
</reference>
<feature type="domain" description="Aldos-2-ulose dehydratase beta-propeller" evidence="3">
    <location>
        <begin position="215"/>
        <end position="398"/>
    </location>
</feature>
<proteinExistence type="predicted"/>
<dbReference type="Proteomes" id="UP000295626">
    <property type="component" value="Unassembled WGS sequence"/>
</dbReference>
<protein>
    <submittedName>
        <fullName evidence="4">VCBS repeat-containing protein</fullName>
    </submittedName>
</protein>
<evidence type="ECO:0000256" key="1">
    <source>
        <dbReference type="ARBA" id="ARBA00022729"/>
    </source>
</evidence>
<feature type="compositionally biased region" description="Basic and acidic residues" evidence="2">
    <location>
        <begin position="521"/>
        <end position="535"/>
    </location>
</feature>
<keyword evidence="1" id="KW-0732">Signal</keyword>
<keyword evidence="5" id="KW-1185">Reference proteome</keyword>
<dbReference type="InterPro" id="IPR013517">
    <property type="entry name" value="FG-GAP"/>
</dbReference>
<organism evidence="4 5">
    <name type="scientific">Micromonospora fluostatini</name>
    <dbReference type="NCBI Taxonomy" id="1629071"/>
    <lineage>
        <taxon>Bacteria</taxon>
        <taxon>Bacillati</taxon>
        <taxon>Actinomycetota</taxon>
        <taxon>Actinomycetes</taxon>
        <taxon>Micromonosporales</taxon>
        <taxon>Micromonosporaceae</taxon>
        <taxon>Micromonospora</taxon>
    </lineage>
</organism>
<evidence type="ECO:0000256" key="2">
    <source>
        <dbReference type="SAM" id="MobiDB-lite"/>
    </source>
</evidence>
<evidence type="ECO:0000259" key="3">
    <source>
        <dbReference type="Pfam" id="PF22301"/>
    </source>
</evidence>
<dbReference type="Pfam" id="PF22301">
    <property type="entry name" value="AUDH_beta_propeller"/>
    <property type="match status" value="1"/>
</dbReference>
<dbReference type="PANTHER" id="PTHR44103:SF1">
    <property type="entry name" value="PROPROTEIN CONVERTASE P"/>
    <property type="match status" value="1"/>
</dbReference>
<accession>A0ABY2DK66</accession>
<evidence type="ECO:0000313" key="5">
    <source>
        <dbReference type="Proteomes" id="UP000295626"/>
    </source>
</evidence>
<dbReference type="Gene3D" id="2.130.10.130">
    <property type="entry name" value="Integrin alpha, N-terminal"/>
    <property type="match status" value="1"/>
</dbReference>
<sequence>MGKCLMYKHSAREVVDPDRSTLPGRTVLPLDSEPRIGLLLRGVAPICVGALRSSSAAGCPATCAGGRVPRKPDVRPSAGLPGNCPRLATVDPHVGSTLAITPVPGNRRYSGSSTMTVTFRMPTFEEHVVMSGLTDGYWIQAVDVNGDNRPDLVTSGLIDGEISWFENPGWTRRTIARVNRPVGLDAADLTGDGTLDLVVTHDYGQSMWACGPGDGTVSWLRNPGDPDHRGPWERRLVGDLLSAHRVQVGRFRAPDRPELVALPIVGPHGGPEALREPVRVTLYQPPEDPLTAQRWPATVVDDAAFHILHDLTTTRHGPAWGPTEKLVVASAEGLSWLGVDDATGRWRHQRIHEGERGQAARTGFTGSNSVAVGRLAGAEVGYLATLEPFHGNTVVTYVPAPDGTWTRHVLDVYADPNEAGEGPGHHVVAADLDNDGEDEFLVALRGPMPWQGVFCYKAVDAARGWWVKTRVSSASAARITVADFDGDGLLDFATIGYYVPGYFLADNPTVSIHRNTGCRPSSDREHTRLRGELIR</sequence>
<comment type="caution">
    <text evidence="4">The sequence shown here is derived from an EMBL/GenBank/DDBJ whole genome shotgun (WGS) entry which is preliminary data.</text>
</comment>
<evidence type="ECO:0000313" key="4">
    <source>
        <dbReference type="EMBL" id="TDC00951.1"/>
    </source>
</evidence>
<dbReference type="Pfam" id="PF13517">
    <property type="entry name" value="FG-GAP_3"/>
    <property type="match status" value="1"/>
</dbReference>
<dbReference type="PANTHER" id="PTHR44103">
    <property type="entry name" value="PROPROTEIN CONVERTASE P"/>
    <property type="match status" value="1"/>
</dbReference>